<dbReference type="Gene3D" id="3.10.450.50">
    <property type="match status" value="1"/>
</dbReference>
<evidence type="ECO:0000313" key="2">
    <source>
        <dbReference type="Proteomes" id="UP000239863"/>
    </source>
</evidence>
<dbReference type="OrthoDB" id="9814022at2"/>
<dbReference type="EMBL" id="PTIS01000002">
    <property type="protein sequence ID" value="PPK49114.1"/>
    <property type="molecule type" value="Genomic_DNA"/>
</dbReference>
<dbReference type="Pfam" id="PF02810">
    <property type="entry name" value="SEC-C"/>
    <property type="match status" value="1"/>
</dbReference>
<dbReference type="InterPro" id="IPR004027">
    <property type="entry name" value="SEC_C_motif"/>
</dbReference>
<dbReference type="RefSeq" id="WP_104409145.1">
    <property type="nucleotide sequence ID" value="NZ_PTIS01000002.1"/>
</dbReference>
<reference evidence="1 2" key="1">
    <citation type="submission" date="2018-02" db="EMBL/GenBank/DDBJ databases">
        <title>Genomic Encyclopedia of Archaeal and Bacterial Type Strains, Phase II (KMG-II): from individual species to whole genera.</title>
        <authorList>
            <person name="Goeker M."/>
        </authorList>
    </citation>
    <scope>NUCLEOTIDE SEQUENCE [LARGE SCALE GENOMIC DNA]</scope>
    <source>
        <strain evidence="1 2">DSM 15099</strain>
    </source>
</reference>
<comment type="caution">
    <text evidence="1">The sequence shown here is derived from an EMBL/GenBank/DDBJ whole genome shotgun (WGS) entry which is preliminary data.</text>
</comment>
<dbReference type="PANTHER" id="PTHR33747:SF1">
    <property type="entry name" value="ADENYLATE CYCLASE-ASSOCIATED CAP C-TERMINAL DOMAIN-CONTAINING PROTEIN"/>
    <property type="match status" value="1"/>
</dbReference>
<dbReference type="STRING" id="37659.GCA_000703125_01623"/>
<name>A0A2S6FZU0_9CLOT</name>
<proteinExistence type="predicted"/>
<evidence type="ECO:0000313" key="1">
    <source>
        <dbReference type="EMBL" id="PPK49114.1"/>
    </source>
</evidence>
<dbReference type="AlphaFoldDB" id="A0A2S6FZU0"/>
<accession>A0A2S6FZU0</accession>
<gene>
    <name evidence="1" type="ORF">BD821_10225</name>
</gene>
<sequence>MDKELESQSDKDLIEIKYLQDKLTKLKKMENKKWQSTEKDATLDYNLSKITKEELLYIAKNLYINKVSKFNKEDLKNNIIELYEDRVVMLIENMDNLRFEYLLDLAKSGGYKEYDNIIDVDIDTAYYLSDRAFIFTGIIKDKYVVIMPKELQPIILSYDNKDFRAEMKKNEEIIKLFWGMCYHYGVLLIDDFKELVKRYIDYDISEMPLEIMLIDAAIYYGEFDCNGYIGADITVQNPNHILEKQSSREDLNFYNFTKKEILDVATLGNIRETKAKKNIKKFLVENFDMDKEDAEDLIFDLLVDIQNGELPSKYMLEFLKSFDKEDVELINIVTSEVTKFTNSTKQWLIKGYSPNELRMSMEDTQKVQKIGRNDPCPCGSGKKYKKCCASNIIEIGDR</sequence>
<dbReference type="PANTHER" id="PTHR33747">
    <property type="entry name" value="UPF0225 PROTEIN SCO1677"/>
    <property type="match status" value="1"/>
</dbReference>
<dbReference type="SUPFAM" id="SSF103642">
    <property type="entry name" value="Sec-C motif"/>
    <property type="match status" value="1"/>
</dbReference>
<organism evidence="1 2">
    <name type="scientific">Clostridium algidicarnis DSM 15099</name>
    <dbReference type="NCBI Taxonomy" id="1121295"/>
    <lineage>
        <taxon>Bacteria</taxon>
        <taxon>Bacillati</taxon>
        <taxon>Bacillota</taxon>
        <taxon>Clostridia</taxon>
        <taxon>Eubacteriales</taxon>
        <taxon>Clostridiaceae</taxon>
        <taxon>Clostridium</taxon>
    </lineage>
</organism>
<dbReference type="Proteomes" id="UP000239863">
    <property type="component" value="Unassembled WGS sequence"/>
</dbReference>
<protein>
    <submittedName>
        <fullName evidence="1">SEC-C motif-containing protein</fullName>
    </submittedName>
</protein>